<gene>
    <name evidence="2" type="ORF">SCWH03_05620</name>
</gene>
<dbReference type="AlphaFoldDB" id="A0A6A0ANY5"/>
<organism evidence="2 3">
    <name type="scientific">Streptomyces pacificus</name>
    <dbReference type="NCBI Taxonomy" id="2705029"/>
    <lineage>
        <taxon>Bacteria</taxon>
        <taxon>Bacillati</taxon>
        <taxon>Actinomycetota</taxon>
        <taxon>Actinomycetes</taxon>
        <taxon>Kitasatosporales</taxon>
        <taxon>Streptomycetaceae</taxon>
        <taxon>Streptomyces</taxon>
    </lineage>
</organism>
<protein>
    <submittedName>
        <fullName evidence="2">Uncharacterized protein</fullName>
    </submittedName>
</protein>
<keyword evidence="3" id="KW-1185">Reference proteome</keyword>
<comment type="caution">
    <text evidence="2">The sequence shown here is derived from an EMBL/GenBank/DDBJ whole genome shotgun (WGS) entry which is preliminary data.</text>
</comment>
<accession>A0A6A0ANY5</accession>
<dbReference type="Proteomes" id="UP000484988">
    <property type="component" value="Unassembled WGS sequence"/>
</dbReference>
<sequence length="83" mass="9173">MTRTEVVVSELLTAHPVVPPQVAGPLLRALDLTRRDPVPAWITDPDVRASIEAGFLDIPDELHGDSRHQRITPAHSNPPKEQQ</sequence>
<dbReference type="RefSeq" id="WP_173261158.1">
    <property type="nucleotide sequence ID" value="NZ_BLLG01000001.1"/>
</dbReference>
<reference evidence="2 3" key="1">
    <citation type="submission" date="2020-02" db="EMBL/GenBank/DDBJ databases">
        <title>Whole Genome Shotgun Sequence of Streptomyces sp. strain CWH03.</title>
        <authorList>
            <person name="Dohra H."/>
            <person name="Kodani S."/>
            <person name="Yamamura H."/>
        </authorList>
    </citation>
    <scope>NUCLEOTIDE SEQUENCE [LARGE SCALE GENOMIC DNA]</scope>
    <source>
        <strain evidence="2 3">CWH03</strain>
    </source>
</reference>
<name>A0A6A0ANY5_9ACTN</name>
<evidence type="ECO:0000256" key="1">
    <source>
        <dbReference type="SAM" id="MobiDB-lite"/>
    </source>
</evidence>
<feature type="region of interest" description="Disordered" evidence="1">
    <location>
        <begin position="60"/>
        <end position="83"/>
    </location>
</feature>
<dbReference type="EMBL" id="BLLG01000001">
    <property type="protein sequence ID" value="GFH34348.1"/>
    <property type="molecule type" value="Genomic_DNA"/>
</dbReference>
<proteinExistence type="predicted"/>
<evidence type="ECO:0000313" key="3">
    <source>
        <dbReference type="Proteomes" id="UP000484988"/>
    </source>
</evidence>
<evidence type="ECO:0000313" key="2">
    <source>
        <dbReference type="EMBL" id="GFH34348.1"/>
    </source>
</evidence>